<evidence type="ECO:0008006" key="3">
    <source>
        <dbReference type="Google" id="ProtNLM"/>
    </source>
</evidence>
<dbReference type="GeneTree" id="ENSGT00940000155231"/>
<protein>
    <recommendedName>
        <fullName evidence="3">PH domain-containing protein</fullName>
    </recommendedName>
</protein>
<reference evidence="1" key="1">
    <citation type="submission" date="2025-08" db="UniProtKB">
        <authorList>
            <consortium name="Ensembl"/>
        </authorList>
    </citation>
    <scope>IDENTIFICATION</scope>
</reference>
<accession>A0A8C5A6X1</accession>
<proteinExistence type="predicted"/>
<dbReference type="SUPFAM" id="SSF50729">
    <property type="entry name" value="PH domain-like"/>
    <property type="match status" value="1"/>
</dbReference>
<sequence length="58" mass="6663">LEQHLSITMCFQSPNPSLTFCVKTHDHLYYMVAPSPKAMRIWMDVIVTGAEGYTQFLN</sequence>
<dbReference type="PANTHER" id="PTHR12156:SF5">
    <property type="entry name" value="FI18040P1"/>
    <property type="match status" value="1"/>
</dbReference>
<dbReference type="Ensembl" id="ENSGMOT00000034358.1">
    <property type="protein sequence ID" value="ENSGMOP00000027472.1"/>
    <property type="gene ID" value="ENSGMOG00000027987.1"/>
</dbReference>
<name>A0A8C5A6X1_GADMO</name>
<keyword evidence="2" id="KW-1185">Reference proteome</keyword>
<dbReference type="PANTHER" id="PTHR12156">
    <property type="entry name" value="PLECKSTRIN HOMOLOGY-LIKE DOMAIN, FAMILY B, MEMBER 3"/>
    <property type="match status" value="1"/>
</dbReference>
<evidence type="ECO:0000313" key="1">
    <source>
        <dbReference type="Ensembl" id="ENSGMOP00000027472.1"/>
    </source>
</evidence>
<evidence type="ECO:0000313" key="2">
    <source>
        <dbReference type="Proteomes" id="UP000694546"/>
    </source>
</evidence>
<reference evidence="1" key="2">
    <citation type="submission" date="2025-09" db="UniProtKB">
        <authorList>
            <consortium name="Ensembl"/>
        </authorList>
    </citation>
    <scope>IDENTIFICATION</scope>
</reference>
<dbReference type="InterPro" id="IPR052212">
    <property type="entry name" value="PH-like_domain"/>
</dbReference>
<dbReference type="Proteomes" id="UP000694546">
    <property type="component" value="Chromosome 16"/>
</dbReference>
<dbReference type="AlphaFoldDB" id="A0A8C5A6X1"/>
<organism evidence="1 2">
    <name type="scientific">Gadus morhua</name>
    <name type="common">Atlantic cod</name>
    <dbReference type="NCBI Taxonomy" id="8049"/>
    <lineage>
        <taxon>Eukaryota</taxon>
        <taxon>Metazoa</taxon>
        <taxon>Chordata</taxon>
        <taxon>Craniata</taxon>
        <taxon>Vertebrata</taxon>
        <taxon>Euteleostomi</taxon>
        <taxon>Actinopterygii</taxon>
        <taxon>Neopterygii</taxon>
        <taxon>Teleostei</taxon>
        <taxon>Neoteleostei</taxon>
        <taxon>Acanthomorphata</taxon>
        <taxon>Zeiogadaria</taxon>
        <taxon>Gadariae</taxon>
        <taxon>Gadiformes</taxon>
        <taxon>Gadoidei</taxon>
        <taxon>Gadidae</taxon>
        <taxon>Gadus</taxon>
    </lineage>
</organism>